<evidence type="ECO:0000313" key="4">
    <source>
        <dbReference type="Proteomes" id="UP000230069"/>
    </source>
</evidence>
<dbReference type="EMBL" id="KZ305251">
    <property type="protein sequence ID" value="PIA24774.1"/>
    <property type="molecule type" value="Genomic_DNA"/>
</dbReference>
<name>A0A2G5CAN4_AQUCA</name>
<dbReference type="EMBL" id="KZ305089">
    <property type="protein sequence ID" value="PIA28320.1"/>
    <property type="molecule type" value="Genomic_DNA"/>
</dbReference>
<dbReference type="AlphaFoldDB" id="A0A2G5CAN4"/>
<keyword evidence="4" id="KW-1185">Reference proteome</keyword>
<evidence type="ECO:0000313" key="3">
    <source>
        <dbReference type="EMBL" id="PIA28320.1"/>
    </source>
</evidence>
<evidence type="ECO:0000313" key="2">
    <source>
        <dbReference type="EMBL" id="PIA24774.1"/>
    </source>
</evidence>
<feature type="signal peptide" evidence="1">
    <location>
        <begin position="1"/>
        <end position="18"/>
    </location>
</feature>
<evidence type="ECO:0008006" key="5">
    <source>
        <dbReference type="Google" id="ProtNLM"/>
    </source>
</evidence>
<accession>A0A2G5CAN4</accession>
<reference evidence="3 4" key="1">
    <citation type="submission" date="2017-09" db="EMBL/GenBank/DDBJ databases">
        <title>WGS assembly of Aquilegia coerulea Goldsmith.</title>
        <authorList>
            <person name="Hodges S."/>
            <person name="Kramer E."/>
            <person name="Nordborg M."/>
            <person name="Tomkins J."/>
            <person name="Borevitz J."/>
            <person name="Derieg N."/>
            <person name="Yan J."/>
            <person name="Mihaltcheva S."/>
            <person name="Hayes R.D."/>
            <person name="Rokhsar D."/>
        </authorList>
    </citation>
    <scope>NUCLEOTIDE SEQUENCE [LARGE SCALE GENOMIC DNA]</scope>
    <source>
        <strain evidence="4">cv. Goldsmith</strain>
    </source>
</reference>
<feature type="chain" id="PRO_5013516559" description="Secreted protein" evidence="1">
    <location>
        <begin position="19"/>
        <end position="69"/>
    </location>
</feature>
<dbReference type="Proteomes" id="UP000230069">
    <property type="component" value="Unassembled WGS sequence"/>
</dbReference>
<proteinExistence type="predicted"/>
<evidence type="ECO:0000256" key="1">
    <source>
        <dbReference type="SAM" id="SignalP"/>
    </source>
</evidence>
<protein>
    <recommendedName>
        <fullName evidence="5">Secreted protein</fullName>
    </recommendedName>
</protein>
<sequence length="69" mass="8258">MRLTIMIAGRMVILPILCCCDYWSHHLFCNRQGFRDCNRHRGWRIKYPLPSTCCRKCLLQLMEGLSREL</sequence>
<gene>
    <name evidence="3" type="ORF">AQUCO_07200166v1</name>
    <name evidence="2" type="ORF">AQUCO_32200002v1</name>
</gene>
<organism evidence="3 4">
    <name type="scientific">Aquilegia coerulea</name>
    <name type="common">Rocky mountain columbine</name>
    <dbReference type="NCBI Taxonomy" id="218851"/>
    <lineage>
        <taxon>Eukaryota</taxon>
        <taxon>Viridiplantae</taxon>
        <taxon>Streptophyta</taxon>
        <taxon>Embryophyta</taxon>
        <taxon>Tracheophyta</taxon>
        <taxon>Spermatophyta</taxon>
        <taxon>Magnoliopsida</taxon>
        <taxon>Ranunculales</taxon>
        <taxon>Ranunculaceae</taxon>
        <taxon>Thalictroideae</taxon>
        <taxon>Aquilegia</taxon>
    </lineage>
</organism>
<keyword evidence="1" id="KW-0732">Signal</keyword>